<dbReference type="Pfam" id="PF13561">
    <property type="entry name" value="adh_short_C2"/>
    <property type="match status" value="1"/>
</dbReference>
<dbReference type="PRINTS" id="PR00080">
    <property type="entry name" value="SDRFAMILY"/>
</dbReference>
<comment type="similarity">
    <text evidence="1">Belongs to the short-chain dehydrogenases/reductases (SDR) family.</text>
</comment>
<reference evidence="4" key="1">
    <citation type="submission" date="2024-05" db="EMBL/GenBank/DDBJ databases">
        <authorList>
            <person name="Kim S."/>
            <person name="Heo J."/>
            <person name="Choi H."/>
            <person name="Choi Y."/>
            <person name="Kwon S.-W."/>
            <person name="Kim Y."/>
        </authorList>
    </citation>
    <scope>NUCLEOTIDE SEQUENCE</scope>
    <source>
        <strain evidence="4">KACC 23698</strain>
    </source>
</reference>
<dbReference type="Gene3D" id="3.40.50.720">
    <property type="entry name" value="NAD(P)-binding Rossmann-like Domain"/>
    <property type="match status" value="1"/>
</dbReference>
<dbReference type="PROSITE" id="PS00061">
    <property type="entry name" value="ADH_SHORT"/>
    <property type="match status" value="1"/>
</dbReference>
<dbReference type="NCBIfam" id="NF004847">
    <property type="entry name" value="PRK06198.1"/>
    <property type="match status" value="1"/>
</dbReference>
<dbReference type="AlphaFoldDB" id="A0AAU7JJ12"/>
<dbReference type="GO" id="GO:0016491">
    <property type="term" value="F:oxidoreductase activity"/>
    <property type="evidence" value="ECO:0007669"/>
    <property type="project" value="UniProtKB-KW"/>
</dbReference>
<dbReference type="FunFam" id="3.40.50.720:FF:000084">
    <property type="entry name" value="Short-chain dehydrogenase reductase"/>
    <property type="match status" value="1"/>
</dbReference>
<dbReference type="InterPro" id="IPR020904">
    <property type="entry name" value="Sc_DH/Rdtase_CS"/>
</dbReference>
<dbReference type="SUPFAM" id="SSF51735">
    <property type="entry name" value="NAD(P)-binding Rossmann-fold domains"/>
    <property type="match status" value="1"/>
</dbReference>
<evidence type="ECO:0000259" key="3">
    <source>
        <dbReference type="SMART" id="SM00822"/>
    </source>
</evidence>
<protein>
    <submittedName>
        <fullName evidence="4">SDR family oxidoreductase</fullName>
    </submittedName>
</protein>
<keyword evidence="2" id="KW-0560">Oxidoreductase</keyword>
<sequence>MTESSRAQRLSGKIAIVTGATQGLGEAIARRFAAEGAAGLVITGRNRERGERVARSLTESGSRTVFVEADLADHAQTARIAPAADEAFGRVDVLVNAAGDTDRGTIFDTSPELYDRLMAVNLKAPFFLIQDAARLMRRDGIAGAVVNIQSMSAHGGQPFICAYSVSKGALATLTKNAAFSLMPWRIRVNGLNIGWMSTPGEDAVMRRHHGAQDGWLEKAAAGQPFGRLVDPAEVASATAFLASAESGLMTGANIDLDQSVLGCWESAPQPSRPA</sequence>
<dbReference type="RefSeq" id="WP_406856903.1">
    <property type="nucleotide sequence ID" value="NZ_CP157484.1"/>
</dbReference>
<dbReference type="PRINTS" id="PR00081">
    <property type="entry name" value="GDHRDH"/>
</dbReference>
<dbReference type="PANTHER" id="PTHR43639:SF1">
    <property type="entry name" value="SHORT-CHAIN DEHYDROGENASE_REDUCTASE FAMILY PROTEIN"/>
    <property type="match status" value="1"/>
</dbReference>
<evidence type="ECO:0000256" key="1">
    <source>
        <dbReference type="ARBA" id="ARBA00006484"/>
    </source>
</evidence>
<evidence type="ECO:0000313" key="4">
    <source>
        <dbReference type="EMBL" id="XBO40049.1"/>
    </source>
</evidence>
<evidence type="ECO:0000256" key="2">
    <source>
        <dbReference type="ARBA" id="ARBA00023002"/>
    </source>
</evidence>
<dbReference type="SMART" id="SM00822">
    <property type="entry name" value="PKS_KR"/>
    <property type="match status" value="1"/>
</dbReference>
<dbReference type="InterPro" id="IPR036291">
    <property type="entry name" value="NAD(P)-bd_dom_sf"/>
</dbReference>
<dbReference type="EMBL" id="CP157484">
    <property type="protein sequence ID" value="XBO40049.1"/>
    <property type="molecule type" value="Genomic_DNA"/>
</dbReference>
<name>A0AAU7JJ12_9HYPH</name>
<dbReference type="InterPro" id="IPR002347">
    <property type="entry name" value="SDR_fam"/>
</dbReference>
<dbReference type="CDD" id="cd05233">
    <property type="entry name" value="SDR_c"/>
    <property type="match status" value="1"/>
</dbReference>
<gene>
    <name evidence="4" type="ORF">ABEG18_04515</name>
</gene>
<accession>A0AAU7JJ12</accession>
<organism evidence="4">
    <name type="scientific">Alsobacter sp. KACC 23698</name>
    <dbReference type="NCBI Taxonomy" id="3149229"/>
    <lineage>
        <taxon>Bacteria</taxon>
        <taxon>Pseudomonadati</taxon>
        <taxon>Pseudomonadota</taxon>
        <taxon>Alphaproteobacteria</taxon>
        <taxon>Hyphomicrobiales</taxon>
        <taxon>Alsobacteraceae</taxon>
        <taxon>Alsobacter</taxon>
    </lineage>
</organism>
<proteinExistence type="inferred from homology"/>
<dbReference type="PANTHER" id="PTHR43639">
    <property type="entry name" value="OXIDOREDUCTASE, SHORT-CHAIN DEHYDROGENASE/REDUCTASE FAMILY (AFU_ORTHOLOGUE AFUA_5G02870)"/>
    <property type="match status" value="1"/>
</dbReference>
<feature type="domain" description="Ketoreductase" evidence="3">
    <location>
        <begin position="13"/>
        <end position="186"/>
    </location>
</feature>
<dbReference type="InterPro" id="IPR057326">
    <property type="entry name" value="KR_dom"/>
</dbReference>